<comment type="caution">
    <text evidence="3">The sequence shown here is derived from an EMBL/GenBank/DDBJ whole genome shotgun (WGS) entry which is preliminary data.</text>
</comment>
<dbReference type="Proteomes" id="UP000058012">
    <property type="component" value="Unassembled WGS sequence"/>
</dbReference>
<dbReference type="OrthoDB" id="7476630at2"/>
<reference evidence="3 4" key="1">
    <citation type="submission" date="2015-10" db="EMBL/GenBank/DDBJ databases">
        <title>Draft genome sequence of Novosphingobium fuchskuhlense DSM 25065 isolated from a surface water sample of the southwest basin of Lake Grosse Fuchskuhle.</title>
        <authorList>
            <person name="Ruckert C."/>
            <person name="Winkler A."/>
            <person name="Glaeser J."/>
            <person name="Grossart H.-P."/>
            <person name="Kalinowski J."/>
            <person name="Glaeser S."/>
        </authorList>
    </citation>
    <scope>NUCLEOTIDE SEQUENCE [LARGE SCALE GENOMIC DNA]</scope>
    <source>
        <strain evidence="3 4">FNE08-7</strain>
    </source>
</reference>
<name>A0A117UUH2_9SPHN</name>
<feature type="compositionally biased region" description="Basic and acidic residues" evidence="1">
    <location>
        <begin position="1"/>
        <end position="20"/>
    </location>
</feature>
<dbReference type="Pfam" id="PF20057">
    <property type="entry name" value="DUF6456"/>
    <property type="match status" value="1"/>
</dbReference>
<keyword evidence="4" id="KW-1185">Reference proteome</keyword>
<gene>
    <name evidence="3" type="ORF">AQZ52_10460</name>
</gene>
<dbReference type="STRING" id="1117702.AQZ52_10460"/>
<evidence type="ECO:0000256" key="1">
    <source>
        <dbReference type="SAM" id="MobiDB-lite"/>
    </source>
</evidence>
<feature type="domain" description="DUF6456" evidence="2">
    <location>
        <begin position="34"/>
        <end position="159"/>
    </location>
</feature>
<evidence type="ECO:0000313" key="3">
    <source>
        <dbReference type="EMBL" id="KUR71096.1"/>
    </source>
</evidence>
<protein>
    <recommendedName>
        <fullName evidence="2">DUF6456 domain-containing protein</fullName>
    </recommendedName>
</protein>
<accession>A0A117UUH2</accession>
<sequence length="161" mass="17326">MAQFLVERELTEEGPRRQDGVRPGSGPGAVRSVKVNLAESPLTWLHARGHLNDRQFAAGERLRADWERAELAPSVTMRWDPVRIAGGEPGLTPGERQLAARRRFDGAIAAAGPGLSDILWRVVCAGEGVPAAEKALAWPARSGKLVLELALDRVAGFYGVA</sequence>
<dbReference type="RefSeq" id="WP_067910155.1">
    <property type="nucleotide sequence ID" value="NZ_KQ954245.1"/>
</dbReference>
<evidence type="ECO:0000313" key="4">
    <source>
        <dbReference type="Proteomes" id="UP000058012"/>
    </source>
</evidence>
<proteinExistence type="predicted"/>
<organism evidence="3 4">
    <name type="scientific">Novosphingobium fuchskuhlense</name>
    <dbReference type="NCBI Taxonomy" id="1117702"/>
    <lineage>
        <taxon>Bacteria</taxon>
        <taxon>Pseudomonadati</taxon>
        <taxon>Pseudomonadota</taxon>
        <taxon>Alphaproteobacteria</taxon>
        <taxon>Sphingomonadales</taxon>
        <taxon>Sphingomonadaceae</taxon>
        <taxon>Novosphingobium</taxon>
    </lineage>
</organism>
<feature type="region of interest" description="Disordered" evidence="1">
    <location>
        <begin position="1"/>
        <end position="30"/>
    </location>
</feature>
<dbReference type="EMBL" id="LLZS01000007">
    <property type="protein sequence ID" value="KUR71096.1"/>
    <property type="molecule type" value="Genomic_DNA"/>
</dbReference>
<dbReference type="InterPro" id="IPR045599">
    <property type="entry name" value="DUF6456"/>
</dbReference>
<dbReference type="AlphaFoldDB" id="A0A117UUH2"/>
<evidence type="ECO:0000259" key="2">
    <source>
        <dbReference type="Pfam" id="PF20057"/>
    </source>
</evidence>